<dbReference type="Gene3D" id="2.40.70.10">
    <property type="entry name" value="Acid Proteases"/>
    <property type="match status" value="1"/>
</dbReference>
<dbReference type="InterPro" id="IPR001878">
    <property type="entry name" value="Znf_CCHC"/>
</dbReference>
<keyword evidence="9" id="KW-1185">Reference proteome</keyword>
<dbReference type="InterPro" id="IPR050951">
    <property type="entry name" value="Retrovirus_Pol_polyprotein"/>
</dbReference>
<feature type="domain" description="CCHC-type" evidence="7">
    <location>
        <begin position="128"/>
        <end position="143"/>
    </location>
</feature>
<evidence type="ECO:0000256" key="3">
    <source>
        <dbReference type="ARBA" id="ARBA00022722"/>
    </source>
</evidence>
<dbReference type="GO" id="GO:0016779">
    <property type="term" value="F:nucleotidyltransferase activity"/>
    <property type="evidence" value="ECO:0007669"/>
    <property type="project" value="UniProtKB-KW"/>
</dbReference>
<dbReference type="Pfam" id="PF13975">
    <property type="entry name" value="gag-asp_proteas"/>
    <property type="match status" value="1"/>
</dbReference>
<keyword evidence="5" id="KW-0479">Metal-binding</keyword>
<keyword evidence="3" id="KW-0540">Nuclease</keyword>
<dbReference type="Pfam" id="PF00098">
    <property type="entry name" value="zf-CCHC"/>
    <property type="match status" value="1"/>
</dbReference>
<evidence type="ECO:0000313" key="9">
    <source>
        <dbReference type="Proteomes" id="UP000030764"/>
    </source>
</evidence>
<evidence type="ECO:0000256" key="6">
    <source>
        <dbReference type="SAM" id="MobiDB-lite"/>
    </source>
</evidence>
<dbReference type="InterPro" id="IPR043128">
    <property type="entry name" value="Rev_trsase/Diguanyl_cyclase"/>
</dbReference>
<keyword evidence="5" id="KW-0862">Zinc</keyword>
<dbReference type="Proteomes" id="UP000030764">
    <property type="component" value="Unassembled WGS sequence"/>
</dbReference>
<gene>
    <name evidence="8" type="ORF">M513_07757</name>
</gene>
<dbReference type="SUPFAM" id="SSF57756">
    <property type="entry name" value="Retrovirus zinc finger-like domains"/>
    <property type="match status" value="1"/>
</dbReference>
<dbReference type="Gene3D" id="3.30.70.270">
    <property type="match status" value="1"/>
</dbReference>
<dbReference type="CDD" id="cd01647">
    <property type="entry name" value="RT_LTR"/>
    <property type="match status" value="1"/>
</dbReference>
<protein>
    <recommendedName>
        <fullName evidence="7">CCHC-type domain-containing protein</fullName>
    </recommendedName>
</protein>
<keyword evidence="4" id="KW-0255">Endonuclease</keyword>
<dbReference type="GO" id="GO:0004519">
    <property type="term" value="F:endonuclease activity"/>
    <property type="evidence" value="ECO:0007669"/>
    <property type="project" value="UniProtKB-KW"/>
</dbReference>
<dbReference type="SUPFAM" id="SSF50630">
    <property type="entry name" value="Acid proteases"/>
    <property type="match status" value="1"/>
</dbReference>
<feature type="compositionally biased region" description="Basic and acidic residues" evidence="6">
    <location>
        <begin position="148"/>
        <end position="159"/>
    </location>
</feature>
<proteinExistence type="predicted"/>
<dbReference type="Gene3D" id="3.10.10.10">
    <property type="entry name" value="HIV Type 1 Reverse Transcriptase, subunit A, domain 1"/>
    <property type="match status" value="1"/>
</dbReference>
<sequence length="621" mass="68248">MSAFPHVAVKERDALVIDQFARGLSSKAIKATVVRARCTSAEEALEAATCEEGDLQVLHEMTASVRSLETREQQLPVGSGTPAEINELAERILDAVGQRSRTAGKQNPLGNGDHPQGPDKSVSKGMVCFNCGGRGHRAKQCPSPRTKSASEQKNKDPVRETGVSPLRKVMSVQQAALPLKGTMQKVNMSTFSASGESQRESVASLLIGKQCLDHDKQGSGAKVCPVSRRDAAACKIAEKCLLGKPKGYRKPKSTRGNAKVLQMDLPSSVAANGRVSGRKTVLFVDTGAAVSMVRKDLLYGLRLDQALRRTNVQVLSAGGNAIHIRGTINLGIRFDGAETIPHELLVAENLTCPCLIGADFLRLHKCIIDLGKDVLKVRGREVALTSVKDNGISHSVRESPCLTVQREKFGEIVESMLPEASDVSEITTADLQDLLWSAREIIATSEEDLGKTSLVKHRIKTGNVKPIKVPGRRMPYARRQEVQTFIERMLRQGIIEQTCSPWSAPVVLVRKKDGGQRLCVDYRQLNAITEKDAQPMPRIDDTLDMLKGATWFSTLDLASGYWQVEMHPADKQKTAFSTPDGSYQFREIAVEPEVVEYSLYMRGLTFFQKSYFSKRSLLFRH</sequence>
<accession>A0A085M2A6</accession>
<dbReference type="EMBL" id="KL363240">
    <property type="protein sequence ID" value="KFD51352.1"/>
    <property type="molecule type" value="Genomic_DNA"/>
</dbReference>
<evidence type="ECO:0000256" key="2">
    <source>
        <dbReference type="ARBA" id="ARBA00022695"/>
    </source>
</evidence>
<feature type="region of interest" description="Disordered" evidence="6">
    <location>
        <begin position="99"/>
        <end position="122"/>
    </location>
</feature>
<dbReference type="GO" id="GO:0008270">
    <property type="term" value="F:zinc ion binding"/>
    <property type="evidence" value="ECO:0007669"/>
    <property type="project" value="UniProtKB-KW"/>
</dbReference>
<dbReference type="InterPro" id="IPR021109">
    <property type="entry name" value="Peptidase_aspartic_dom_sf"/>
</dbReference>
<evidence type="ECO:0000259" key="7">
    <source>
        <dbReference type="PROSITE" id="PS50158"/>
    </source>
</evidence>
<keyword evidence="4" id="KW-0378">Hydrolase</keyword>
<keyword evidence="2" id="KW-0548">Nucleotidyltransferase</keyword>
<dbReference type="PANTHER" id="PTHR37984:SF5">
    <property type="entry name" value="PROTEIN NYNRIN-LIKE"/>
    <property type="match status" value="1"/>
</dbReference>
<keyword evidence="1" id="KW-0808">Transferase</keyword>
<feature type="compositionally biased region" description="Polar residues" evidence="6">
    <location>
        <begin position="99"/>
        <end position="109"/>
    </location>
</feature>
<dbReference type="SMART" id="SM00343">
    <property type="entry name" value="ZnF_C2HC"/>
    <property type="match status" value="1"/>
</dbReference>
<dbReference type="PANTHER" id="PTHR37984">
    <property type="entry name" value="PROTEIN CBG26694"/>
    <property type="match status" value="1"/>
</dbReference>
<dbReference type="GO" id="GO:0019899">
    <property type="term" value="F:enzyme binding"/>
    <property type="evidence" value="ECO:0007669"/>
    <property type="project" value="UniProtKB-ARBA"/>
</dbReference>
<keyword evidence="5" id="KW-0863">Zinc-finger</keyword>
<reference evidence="8 9" key="1">
    <citation type="journal article" date="2014" name="Nat. Genet.">
        <title>Genome and transcriptome of the porcine whipworm Trichuris suis.</title>
        <authorList>
            <person name="Jex A.R."/>
            <person name="Nejsum P."/>
            <person name="Schwarz E.M."/>
            <person name="Hu L."/>
            <person name="Young N.D."/>
            <person name="Hall R.S."/>
            <person name="Korhonen P.K."/>
            <person name="Liao S."/>
            <person name="Thamsborg S."/>
            <person name="Xia J."/>
            <person name="Xu P."/>
            <person name="Wang S."/>
            <person name="Scheerlinck J.P."/>
            <person name="Hofmann A."/>
            <person name="Sternberg P.W."/>
            <person name="Wang J."/>
            <person name="Gasser R.B."/>
        </authorList>
    </citation>
    <scope>NUCLEOTIDE SEQUENCE [LARGE SCALE GENOMIC DNA]</scope>
    <source>
        <strain evidence="8">DCEP-RM93M</strain>
    </source>
</reference>
<evidence type="ECO:0000256" key="4">
    <source>
        <dbReference type="ARBA" id="ARBA00022759"/>
    </source>
</evidence>
<dbReference type="InterPro" id="IPR036875">
    <property type="entry name" value="Znf_CCHC_sf"/>
</dbReference>
<dbReference type="GO" id="GO:0003676">
    <property type="term" value="F:nucleic acid binding"/>
    <property type="evidence" value="ECO:0007669"/>
    <property type="project" value="InterPro"/>
</dbReference>
<name>A0A085M2A6_9BILA</name>
<evidence type="ECO:0000256" key="5">
    <source>
        <dbReference type="PROSITE-ProRule" id="PRU00047"/>
    </source>
</evidence>
<dbReference type="SUPFAM" id="SSF56672">
    <property type="entry name" value="DNA/RNA polymerases"/>
    <property type="match status" value="1"/>
</dbReference>
<dbReference type="InterPro" id="IPR043502">
    <property type="entry name" value="DNA/RNA_pol_sf"/>
</dbReference>
<organism evidence="8 9">
    <name type="scientific">Trichuris suis</name>
    <name type="common">pig whipworm</name>
    <dbReference type="NCBI Taxonomy" id="68888"/>
    <lineage>
        <taxon>Eukaryota</taxon>
        <taxon>Metazoa</taxon>
        <taxon>Ecdysozoa</taxon>
        <taxon>Nematoda</taxon>
        <taxon>Enoplea</taxon>
        <taxon>Dorylaimia</taxon>
        <taxon>Trichinellida</taxon>
        <taxon>Trichuridae</taxon>
        <taxon>Trichuris</taxon>
    </lineage>
</organism>
<feature type="region of interest" description="Disordered" evidence="6">
    <location>
        <begin position="135"/>
        <end position="162"/>
    </location>
</feature>
<dbReference type="InterPro" id="IPR000477">
    <property type="entry name" value="RT_dom"/>
</dbReference>
<dbReference type="Gene3D" id="4.10.60.10">
    <property type="entry name" value="Zinc finger, CCHC-type"/>
    <property type="match status" value="1"/>
</dbReference>
<dbReference type="PROSITE" id="PS50158">
    <property type="entry name" value="ZF_CCHC"/>
    <property type="match status" value="1"/>
</dbReference>
<dbReference type="Pfam" id="PF00078">
    <property type="entry name" value="RVT_1"/>
    <property type="match status" value="1"/>
</dbReference>
<evidence type="ECO:0000256" key="1">
    <source>
        <dbReference type="ARBA" id="ARBA00022679"/>
    </source>
</evidence>
<evidence type="ECO:0000313" key="8">
    <source>
        <dbReference type="EMBL" id="KFD51352.1"/>
    </source>
</evidence>
<dbReference type="CDD" id="cd00303">
    <property type="entry name" value="retropepsin_like"/>
    <property type="match status" value="1"/>
</dbReference>
<dbReference type="AlphaFoldDB" id="A0A085M2A6"/>